<dbReference type="PANTHER" id="PTHR44846">
    <property type="entry name" value="MANNOSYL-D-GLYCERATE TRANSPORT/METABOLISM SYSTEM REPRESSOR MNGR-RELATED"/>
    <property type="match status" value="1"/>
</dbReference>
<dbReference type="Proteomes" id="UP000239504">
    <property type="component" value="Unassembled WGS sequence"/>
</dbReference>
<dbReference type="AlphaFoldDB" id="A0A2S7KA40"/>
<dbReference type="GO" id="GO:0045892">
    <property type="term" value="P:negative regulation of DNA-templated transcription"/>
    <property type="evidence" value="ECO:0007669"/>
    <property type="project" value="TreeGrafter"/>
</dbReference>
<organism evidence="5 6">
    <name type="scientific">Hyphococcus luteus</name>
    <dbReference type="NCBI Taxonomy" id="2058213"/>
    <lineage>
        <taxon>Bacteria</taxon>
        <taxon>Pseudomonadati</taxon>
        <taxon>Pseudomonadota</taxon>
        <taxon>Alphaproteobacteria</taxon>
        <taxon>Parvularculales</taxon>
        <taxon>Parvularculaceae</taxon>
        <taxon>Hyphococcus</taxon>
    </lineage>
</organism>
<dbReference type="FunFam" id="1.10.10.10:FF:000079">
    <property type="entry name" value="GntR family transcriptional regulator"/>
    <property type="match status" value="1"/>
</dbReference>
<accession>A0A2S7KA40</accession>
<dbReference type="InterPro" id="IPR036388">
    <property type="entry name" value="WH-like_DNA-bd_sf"/>
</dbReference>
<evidence type="ECO:0000256" key="1">
    <source>
        <dbReference type="ARBA" id="ARBA00023015"/>
    </source>
</evidence>
<dbReference type="PROSITE" id="PS50949">
    <property type="entry name" value="HTH_GNTR"/>
    <property type="match status" value="1"/>
</dbReference>
<dbReference type="SMART" id="SM00345">
    <property type="entry name" value="HTH_GNTR"/>
    <property type="match status" value="1"/>
</dbReference>
<feature type="domain" description="HTH gntR-type" evidence="4">
    <location>
        <begin position="12"/>
        <end position="80"/>
    </location>
</feature>
<dbReference type="Pfam" id="PF07702">
    <property type="entry name" value="UTRA"/>
    <property type="match status" value="1"/>
</dbReference>
<protein>
    <submittedName>
        <fullName evidence="5">GntR family transcriptional regulator</fullName>
    </submittedName>
</protein>
<dbReference type="PRINTS" id="PR00035">
    <property type="entry name" value="HTHGNTR"/>
</dbReference>
<dbReference type="RefSeq" id="WP_104828012.1">
    <property type="nucleotide sequence ID" value="NZ_PJCH01000001.1"/>
</dbReference>
<gene>
    <name evidence="5" type="ORF">CW354_00060</name>
</gene>
<proteinExistence type="predicted"/>
<dbReference type="SMART" id="SM00866">
    <property type="entry name" value="UTRA"/>
    <property type="match status" value="1"/>
</dbReference>
<dbReference type="Pfam" id="PF00392">
    <property type="entry name" value="GntR"/>
    <property type="match status" value="1"/>
</dbReference>
<dbReference type="InterPro" id="IPR000524">
    <property type="entry name" value="Tscrpt_reg_HTH_GntR"/>
</dbReference>
<dbReference type="SUPFAM" id="SSF46785">
    <property type="entry name" value="Winged helix' DNA-binding domain"/>
    <property type="match status" value="1"/>
</dbReference>
<keyword evidence="2" id="KW-0238">DNA-binding</keyword>
<dbReference type="PANTHER" id="PTHR44846:SF1">
    <property type="entry name" value="MANNOSYL-D-GLYCERATE TRANSPORT_METABOLISM SYSTEM REPRESSOR MNGR-RELATED"/>
    <property type="match status" value="1"/>
</dbReference>
<dbReference type="EMBL" id="PJCH01000001">
    <property type="protein sequence ID" value="PQA89309.1"/>
    <property type="molecule type" value="Genomic_DNA"/>
</dbReference>
<comment type="caution">
    <text evidence="5">The sequence shown here is derived from an EMBL/GenBank/DDBJ whole genome shotgun (WGS) entry which is preliminary data.</text>
</comment>
<name>A0A2S7KA40_9PROT</name>
<evidence type="ECO:0000256" key="3">
    <source>
        <dbReference type="ARBA" id="ARBA00023163"/>
    </source>
</evidence>
<sequence length="239" mass="26277">MIEVALEKGNSTPLYLQIANNLRKQIAEGRIGSGDALPSERDLCEITGASRVTVRKAVDQLIKEGLLLRKQGSGTFVSKRIEVPGTYLSGFSDDARARGEEPGTIWLMRSYANPTSEEANALEIEKSSRVARFGRVRLSEGEPLALEHAIVIADFIPPIDEIGDSLYAALEKTGNRPVSGVQKVRASLATPTEAGLLCIGEKDEVLRIERITRRADGTVIEFTRSAYRGDRYEFVTELR</sequence>
<evidence type="ECO:0000256" key="2">
    <source>
        <dbReference type="ARBA" id="ARBA00023125"/>
    </source>
</evidence>
<dbReference type="Gene3D" id="3.40.1410.10">
    <property type="entry name" value="Chorismate lyase-like"/>
    <property type="match status" value="1"/>
</dbReference>
<dbReference type="SUPFAM" id="SSF64288">
    <property type="entry name" value="Chorismate lyase-like"/>
    <property type="match status" value="1"/>
</dbReference>
<dbReference type="InterPro" id="IPR028978">
    <property type="entry name" value="Chorismate_lyase_/UTRA_dom_sf"/>
</dbReference>
<dbReference type="CDD" id="cd07377">
    <property type="entry name" value="WHTH_GntR"/>
    <property type="match status" value="1"/>
</dbReference>
<evidence type="ECO:0000313" key="5">
    <source>
        <dbReference type="EMBL" id="PQA89309.1"/>
    </source>
</evidence>
<dbReference type="GO" id="GO:0003700">
    <property type="term" value="F:DNA-binding transcription factor activity"/>
    <property type="evidence" value="ECO:0007669"/>
    <property type="project" value="InterPro"/>
</dbReference>
<dbReference type="OrthoDB" id="7173258at2"/>
<keyword evidence="1" id="KW-0805">Transcription regulation</keyword>
<dbReference type="InterPro" id="IPR011663">
    <property type="entry name" value="UTRA"/>
</dbReference>
<keyword evidence="6" id="KW-1185">Reference proteome</keyword>
<evidence type="ECO:0000259" key="4">
    <source>
        <dbReference type="PROSITE" id="PS50949"/>
    </source>
</evidence>
<keyword evidence="3" id="KW-0804">Transcription</keyword>
<dbReference type="InterPro" id="IPR050679">
    <property type="entry name" value="Bact_HTH_transcr_reg"/>
</dbReference>
<dbReference type="GO" id="GO:0003677">
    <property type="term" value="F:DNA binding"/>
    <property type="evidence" value="ECO:0007669"/>
    <property type="project" value="UniProtKB-KW"/>
</dbReference>
<dbReference type="Gene3D" id="1.10.10.10">
    <property type="entry name" value="Winged helix-like DNA-binding domain superfamily/Winged helix DNA-binding domain"/>
    <property type="match status" value="1"/>
</dbReference>
<dbReference type="InterPro" id="IPR036390">
    <property type="entry name" value="WH_DNA-bd_sf"/>
</dbReference>
<reference evidence="5 6" key="1">
    <citation type="submission" date="2017-12" db="EMBL/GenBank/DDBJ databases">
        <authorList>
            <person name="Hurst M.R.H."/>
        </authorList>
    </citation>
    <scope>NUCLEOTIDE SEQUENCE [LARGE SCALE GENOMIC DNA]</scope>
    <source>
        <strain evidence="5 6">SY-3-19</strain>
    </source>
</reference>
<evidence type="ECO:0000313" key="6">
    <source>
        <dbReference type="Proteomes" id="UP000239504"/>
    </source>
</evidence>